<comment type="function">
    <text evidence="1">Alpha-L-fucosidase is responsible for hydrolyzing the alpha-1,6-linked fucose joined to the reducing-end N-acetylglucosamine of the carbohydrate moieties of glycoproteins.</text>
</comment>
<feature type="domain" description="Alpha-L-fucosidase C-terminal" evidence="8">
    <location>
        <begin position="70"/>
        <end position="156"/>
    </location>
</feature>
<dbReference type="InterPro" id="IPR016286">
    <property type="entry name" value="FUC_metazoa-typ"/>
</dbReference>
<dbReference type="PRINTS" id="PR00741">
    <property type="entry name" value="GLHYDRLASE29"/>
</dbReference>
<dbReference type="GO" id="GO:0016139">
    <property type="term" value="P:glycoside catabolic process"/>
    <property type="evidence" value="ECO:0007669"/>
    <property type="project" value="TreeGrafter"/>
</dbReference>
<proteinExistence type="inferred from homology"/>
<evidence type="ECO:0000256" key="5">
    <source>
        <dbReference type="ARBA" id="ARBA00022801"/>
    </source>
</evidence>
<evidence type="ECO:0000259" key="7">
    <source>
        <dbReference type="Pfam" id="PF01120"/>
    </source>
</evidence>
<dbReference type="InterPro" id="IPR031919">
    <property type="entry name" value="Fucosidase_C"/>
</dbReference>
<keyword evidence="6" id="KW-0326">Glycosidase</keyword>
<evidence type="ECO:0000313" key="10">
    <source>
        <dbReference type="Proteomes" id="UP001153709"/>
    </source>
</evidence>
<evidence type="ECO:0000256" key="3">
    <source>
        <dbReference type="ARBA" id="ARBA00012662"/>
    </source>
</evidence>
<dbReference type="GO" id="GO:0004560">
    <property type="term" value="F:alpha-L-fucosidase activity"/>
    <property type="evidence" value="ECO:0007669"/>
    <property type="project" value="UniProtKB-EC"/>
</dbReference>
<name>A0A9N9SW88_DIABA</name>
<accession>A0A9N9SW88</accession>
<dbReference type="EC" id="3.2.1.51" evidence="3"/>
<dbReference type="InterPro" id="IPR057739">
    <property type="entry name" value="Glyco_hydro_29_N"/>
</dbReference>
<evidence type="ECO:0000256" key="4">
    <source>
        <dbReference type="ARBA" id="ARBA00022729"/>
    </source>
</evidence>
<evidence type="ECO:0000313" key="9">
    <source>
        <dbReference type="EMBL" id="CAG9829564.1"/>
    </source>
</evidence>
<dbReference type="PANTHER" id="PTHR10030">
    <property type="entry name" value="ALPHA-L-FUCOSIDASE"/>
    <property type="match status" value="1"/>
</dbReference>
<reference evidence="9" key="1">
    <citation type="submission" date="2022-01" db="EMBL/GenBank/DDBJ databases">
        <authorList>
            <person name="King R."/>
        </authorList>
    </citation>
    <scope>NUCLEOTIDE SEQUENCE</scope>
</reference>
<dbReference type="Pfam" id="PF16757">
    <property type="entry name" value="Fucosidase_C"/>
    <property type="match status" value="1"/>
</dbReference>
<keyword evidence="5" id="KW-0378">Hydrolase</keyword>
<dbReference type="SMART" id="SM00812">
    <property type="entry name" value="Alpha_L_fucos"/>
    <property type="match status" value="1"/>
</dbReference>
<dbReference type="Pfam" id="PF01120">
    <property type="entry name" value="Alpha_L_fucos"/>
    <property type="match status" value="1"/>
</dbReference>
<sequence length="169" mass="18981">MLKLSEYMTIEALLYELVSTVSCGGNLLMNIGPTKDGVIAPIFQQRLQELGTWLSINGDSIYSTRPWTSQNDTLTNGVWYTRKNSDVYAINLQWPKDNTLNLESAVELFRNTNTEVYLLGDENGQALKWSLNDSSVTINFPDKAKVLSQWAYVLKIVPGASVENKDNII</sequence>
<dbReference type="Gene3D" id="2.60.40.1180">
    <property type="entry name" value="Golgi alpha-mannosidase II"/>
    <property type="match status" value="1"/>
</dbReference>
<keyword evidence="4" id="KW-0732">Signal</keyword>
<dbReference type="InterPro" id="IPR000933">
    <property type="entry name" value="Glyco_hydro_29"/>
</dbReference>
<dbReference type="PANTHER" id="PTHR10030:SF37">
    <property type="entry name" value="ALPHA-L-FUCOSIDASE-RELATED"/>
    <property type="match status" value="1"/>
</dbReference>
<evidence type="ECO:0000256" key="1">
    <source>
        <dbReference type="ARBA" id="ARBA00004071"/>
    </source>
</evidence>
<dbReference type="AlphaFoldDB" id="A0A9N9SW88"/>
<evidence type="ECO:0000259" key="8">
    <source>
        <dbReference type="Pfam" id="PF16757"/>
    </source>
</evidence>
<dbReference type="GO" id="GO:0005764">
    <property type="term" value="C:lysosome"/>
    <property type="evidence" value="ECO:0007669"/>
    <property type="project" value="TreeGrafter"/>
</dbReference>
<evidence type="ECO:0000256" key="6">
    <source>
        <dbReference type="ARBA" id="ARBA00023295"/>
    </source>
</evidence>
<dbReference type="EMBL" id="OU898277">
    <property type="protein sequence ID" value="CAG9829564.1"/>
    <property type="molecule type" value="Genomic_DNA"/>
</dbReference>
<protein>
    <recommendedName>
        <fullName evidence="3">alpha-L-fucosidase</fullName>
        <ecNumber evidence="3">3.2.1.51</ecNumber>
    </recommendedName>
</protein>
<feature type="domain" description="Glycoside hydrolase family 29 N-terminal" evidence="7">
    <location>
        <begin position="5"/>
        <end position="59"/>
    </location>
</feature>
<keyword evidence="10" id="KW-1185">Reference proteome</keyword>
<dbReference type="Proteomes" id="UP001153709">
    <property type="component" value="Chromosome 2"/>
</dbReference>
<dbReference type="InterPro" id="IPR013780">
    <property type="entry name" value="Glyco_hydro_b"/>
</dbReference>
<gene>
    <name evidence="9" type="ORF">DIABBA_LOCUS3356</name>
</gene>
<evidence type="ECO:0000256" key="2">
    <source>
        <dbReference type="ARBA" id="ARBA00007951"/>
    </source>
</evidence>
<dbReference type="SUPFAM" id="SSF51445">
    <property type="entry name" value="(Trans)glycosidases"/>
    <property type="match status" value="1"/>
</dbReference>
<dbReference type="GO" id="GO:0006004">
    <property type="term" value="P:fucose metabolic process"/>
    <property type="evidence" value="ECO:0007669"/>
    <property type="project" value="InterPro"/>
</dbReference>
<dbReference type="InterPro" id="IPR017853">
    <property type="entry name" value="GH"/>
</dbReference>
<comment type="similarity">
    <text evidence="2">Belongs to the glycosyl hydrolase 29 family.</text>
</comment>
<organism evidence="9 10">
    <name type="scientific">Diabrotica balteata</name>
    <name type="common">Banded cucumber beetle</name>
    <dbReference type="NCBI Taxonomy" id="107213"/>
    <lineage>
        <taxon>Eukaryota</taxon>
        <taxon>Metazoa</taxon>
        <taxon>Ecdysozoa</taxon>
        <taxon>Arthropoda</taxon>
        <taxon>Hexapoda</taxon>
        <taxon>Insecta</taxon>
        <taxon>Pterygota</taxon>
        <taxon>Neoptera</taxon>
        <taxon>Endopterygota</taxon>
        <taxon>Coleoptera</taxon>
        <taxon>Polyphaga</taxon>
        <taxon>Cucujiformia</taxon>
        <taxon>Chrysomeloidea</taxon>
        <taxon>Chrysomelidae</taxon>
        <taxon>Galerucinae</taxon>
        <taxon>Diabroticina</taxon>
        <taxon>Diabroticites</taxon>
        <taxon>Diabrotica</taxon>
    </lineage>
</organism>
<dbReference type="Gene3D" id="3.20.20.80">
    <property type="entry name" value="Glycosidases"/>
    <property type="match status" value="1"/>
</dbReference>